<proteinExistence type="predicted"/>
<reference evidence="2 3" key="1">
    <citation type="journal article" date="2013" name="MBio">
        <title>Genome sequencing of the plant pathogen Taphrina deformans, the causal agent of peach leaf curl.</title>
        <authorList>
            <person name="Cisse O.H."/>
            <person name="Almeida J.M.G.C.F."/>
            <person name="Fonseca A."/>
            <person name="Kumar A.A."/>
            <person name="Salojaervi J."/>
            <person name="Overmyer K."/>
            <person name="Hauser P.M."/>
            <person name="Pagni M."/>
        </authorList>
    </citation>
    <scope>NUCLEOTIDE SEQUENCE [LARGE SCALE GENOMIC DNA]</scope>
    <source>
        <strain evidence="3">PYCC 5710 / ATCC 11124 / CBS 356.35 / IMI 108563 / JCM 9778 / NBRC 8474</strain>
    </source>
</reference>
<dbReference type="VEuPathDB" id="FungiDB:TAPDE_003318"/>
<feature type="compositionally biased region" description="Polar residues" evidence="1">
    <location>
        <begin position="68"/>
        <end position="81"/>
    </location>
</feature>
<keyword evidence="3" id="KW-1185">Reference proteome</keyword>
<evidence type="ECO:0000313" key="3">
    <source>
        <dbReference type="Proteomes" id="UP000013776"/>
    </source>
</evidence>
<protein>
    <submittedName>
        <fullName evidence="2">Uncharacterized protein</fullName>
    </submittedName>
</protein>
<sequence length="164" mass="17909">MLEPSQSFTLDDNERQQILGAVAIDTLDPSSPTPQTVLDVSPQEPLTCENIKPDTGNARLFDHSYSQRFSQTQEDTSSFRQQIDEAPPEERDTLDIENIFDAESGALDFRPLETSTAIGAAKAREEDFSPPSSIDDGDTSVDETFSNRPVETPAAGRYPGLATA</sequence>
<accession>R4XBJ3</accession>
<dbReference type="Proteomes" id="UP000013776">
    <property type="component" value="Unassembled WGS sequence"/>
</dbReference>
<comment type="caution">
    <text evidence="2">The sequence shown here is derived from an EMBL/GenBank/DDBJ whole genome shotgun (WGS) entry which is preliminary data.</text>
</comment>
<organism evidence="2 3">
    <name type="scientific">Taphrina deformans (strain PYCC 5710 / ATCC 11124 / CBS 356.35 / IMI 108563 / JCM 9778 / NBRC 8474)</name>
    <name type="common">Peach leaf curl fungus</name>
    <name type="synonym">Lalaria deformans</name>
    <dbReference type="NCBI Taxonomy" id="1097556"/>
    <lineage>
        <taxon>Eukaryota</taxon>
        <taxon>Fungi</taxon>
        <taxon>Dikarya</taxon>
        <taxon>Ascomycota</taxon>
        <taxon>Taphrinomycotina</taxon>
        <taxon>Taphrinomycetes</taxon>
        <taxon>Taphrinales</taxon>
        <taxon>Taphrinaceae</taxon>
        <taxon>Taphrina</taxon>
    </lineage>
</organism>
<evidence type="ECO:0000313" key="2">
    <source>
        <dbReference type="EMBL" id="CCG83148.1"/>
    </source>
</evidence>
<feature type="region of interest" description="Disordered" evidence="1">
    <location>
        <begin position="118"/>
        <end position="164"/>
    </location>
</feature>
<name>R4XBJ3_TAPDE</name>
<evidence type="ECO:0000256" key="1">
    <source>
        <dbReference type="SAM" id="MobiDB-lite"/>
    </source>
</evidence>
<dbReference type="EMBL" id="CAHR02000126">
    <property type="protein sequence ID" value="CCG83148.1"/>
    <property type="molecule type" value="Genomic_DNA"/>
</dbReference>
<feature type="region of interest" description="Disordered" evidence="1">
    <location>
        <begin position="68"/>
        <end position="92"/>
    </location>
</feature>
<gene>
    <name evidence="2" type="ORF">TAPDE_003318</name>
</gene>
<dbReference type="AlphaFoldDB" id="R4XBJ3"/>